<accession>A0A0V1GQR4</accession>
<name>A0A0V1GQR4_TRIPS</name>
<sequence>MALWKYCGSDVTNKKKKIFLTGTTRNRAQAYEVEETKIGGACGYLSYFNYFVNYFIMIQTK</sequence>
<proteinExistence type="predicted"/>
<reference evidence="1 2" key="1">
    <citation type="submission" date="2015-01" db="EMBL/GenBank/DDBJ databases">
        <title>Evolution of Trichinella species and genotypes.</title>
        <authorList>
            <person name="Korhonen P.K."/>
            <person name="Edoardo P."/>
            <person name="Giuseppe L.R."/>
            <person name="Gasser R.B."/>
        </authorList>
    </citation>
    <scope>NUCLEOTIDE SEQUENCE [LARGE SCALE GENOMIC DNA]</scope>
    <source>
        <strain evidence="1">ISS588</strain>
    </source>
</reference>
<dbReference type="AlphaFoldDB" id="A0A0V1GQR4"/>
<keyword evidence="2" id="KW-1185">Reference proteome</keyword>
<comment type="caution">
    <text evidence="1">The sequence shown here is derived from an EMBL/GenBank/DDBJ whole genome shotgun (WGS) entry which is preliminary data.</text>
</comment>
<evidence type="ECO:0000313" key="1">
    <source>
        <dbReference type="EMBL" id="KRZ00517.1"/>
    </source>
</evidence>
<dbReference type="EMBL" id="JYDS01000810">
    <property type="protein sequence ID" value="KRZ00517.1"/>
    <property type="molecule type" value="Genomic_DNA"/>
</dbReference>
<gene>
    <name evidence="1" type="ORF">T4B_9267</name>
</gene>
<evidence type="ECO:0000313" key="2">
    <source>
        <dbReference type="Proteomes" id="UP000054805"/>
    </source>
</evidence>
<dbReference type="Proteomes" id="UP000054805">
    <property type="component" value="Unassembled WGS sequence"/>
</dbReference>
<protein>
    <submittedName>
        <fullName evidence="1">Uncharacterized protein</fullName>
    </submittedName>
</protein>
<organism evidence="1 2">
    <name type="scientific">Trichinella pseudospiralis</name>
    <name type="common">Parasitic roundworm</name>
    <dbReference type="NCBI Taxonomy" id="6337"/>
    <lineage>
        <taxon>Eukaryota</taxon>
        <taxon>Metazoa</taxon>
        <taxon>Ecdysozoa</taxon>
        <taxon>Nematoda</taxon>
        <taxon>Enoplea</taxon>
        <taxon>Dorylaimia</taxon>
        <taxon>Trichinellida</taxon>
        <taxon>Trichinellidae</taxon>
        <taxon>Trichinella</taxon>
    </lineage>
</organism>